<dbReference type="PANTHER" id="PTHR36783:SF2">
    <property type="entry name" value="THYLAKOID LUMENAL 17.9 KDA PROTEIN, CHLOROPLASTIC"/>
    <property type="match status" value="1"/>
</dbReference>
<evidence type="ECO:0000313" key="2">
    <source>
        <dbReference type="EMBL" id="RLN25441.1"/>
    </source>
</evidence>
<keyword evidence="3" id="KW-1185">Reference proteome</keyword>
<dbReference type="GO" id="GO:0009543">
    <property type="term" value="C:chloroplast thylakoid lumen"/>
    <property type="evidence" value="ECO:0007669"/>
    <property type="project" value="TreeGrafter"/>
</dbReference>
<feature type="region of interest" description="Disordered" evidence="1">
    <location>
        <begin position="18"/>
        <end position="62"/>
    </location>
</feature>
<evidence type="ECO:0000256" key="1">
    <source>
        <dbReference type="SAM" id="MobiDB-lite"/>
    </source>
</evidence>
<accession>A0A3L6SRZ9</accession>
<feature type="compositionally biased region" description="Basic and acidic residues" evidence="1">
    <location>
        <begin position="25"/>
        <end position="47"/>
    </location>
</feature>
<organism evidence="2 3">
    <name type="scientific">Panicum miliaceum</name>
    <name type="common">Proso millet</name>
    <name type="synonym">Broomcorn millet</name>
    <dbReference type="NCBI Taxonomy" id="4540"/>
    <lineage>
        <taxon>Eukaryota</taxon>
        <taxon>Viridiplantae</taxon>
        <taxon>Streptophyta</taxon>
        <taxon>Embryophyta</taxon>
        <taxon>Tracheophyta</taxon>
        <taxon>Spermatophyta</taxon>
        <taxon>Magnoliopsida</taxon>
        <taxon>Liliopsida</taxon>
        <taxon>Poales</taxon>
        <taxon>Poaceae</taxon>
        <taxon>PACMAD clade</taxon>
        <taxon>Panicoideae</taxon>
        <taxon>Panicodae</taxon>
        <taxon>Paniceae</taxon>
        <taxon>Panicinae</taxon>
        <taxon>Panicum</taxon>
        <taxon>Panicum sect. Panicum</taxon>
    </lineage>
</organism>
<comment type="caution">
    <text evidence="2">The sequence shown here is derived from an EMBL/GenBank/DDBJ whole genome shotgun (WGS) entry which is preliminary data.</text>
</comment>
<dbReference type="STRING" id="4540.A0A3L6SRZ9"/>
<name>A0A3L6SRZ9_PANMI</name>
<protein>
    <submittedName>
        <fullName evidence="2">Thylakoid lumenal 17.9 kDa protein, chloroplastic</fullName>
    </submittedName>
</protein>
<feature type="compositionally biased region" description="Pro residues" evidence="1">
    <location>
        <begin position="48"/>
        <end position="62"/>
    </location>
</feature>
<dbReference type="InterPro" id="IPR037734">
    <property type="entry name" value="Thylakoid_lumenal_17.9"/>
</dbReference>
<dbReference type="AlphaFoldDB" id="A0A3L6SRZ9"/>
<dbReference type="OrthoDB" id="200029at2759"/>
<gene>
    <name evidence="2" type="ORF">C2845_PM07G03740</name>
</gene>
<dbReference type="Proteomes" id="UP000275267">
    <property type="component" value="Unassembled WGS sequence"/>
</dbReference>
<dbReference type="EMBL" id="PQIB02000004">
    <property type="protein sequence ID" value="RLN25441.1"/>
    <property type="molecule type" value="Genomic_DNA"/>
</dbReference>
<proteinExistence type="predicted"/>
<reference evidence="3" key="1">
    <citation type="journal article" date="2019" name="Nat. Commun.">
        <title>The genome of broomcorn millet.</title>
        <authorList>
            <person name="Zou C."/>
            <person name="Miki D."/>
            <person name="Li D."/>
            <person name="Tang Q."/>
            <person name="Xiao L."/>
            <person name="Rajput S."/>
            <person name="Deng P."/>
            <person name="Jia W."/>
            <person name="Huang R."/>
            <person name="Zhang M."/>
            <person name="Sun Y."/>
            <person name="Hu J."/>
            <person name="Fu X."/>
            <person name="Schnable P.S."/>
            <person name="Li F."/>
            <person name="Zhang H."/>
            <person name="Feng B."/>
            <person name="Zhu X."/>
            <person name="Liu R."/>
            <person name="Schnable J.C."/>
            <person name="Zhu J.-K."/>
            <person name="Zhang H."/>
        </authorList>
    </citation>
    <scope>NUCLEOTIDE SEQUENCE [LARGE SCALE GENOMIC DNA]</scope>
</reference>
<evidence type="ECO:0000313" key="3">
    <source>
        <dbReference type="Proteomes" id="UP000275267"/>
    </source>
</evidence>
<sequence length="278" mass="29849">MRPREVYPARPTEACYWPTRSNRVARGEQRERGDKVVNGGDKERPREMPAPPCPPPAPAAAPILPPRLLSSVAPGKPFASSTPYAQSQKLQLGLDNLGKIRPCPSTNPGCVSTNPLGSSGSFASPLLIPDSSAGDKAVASLRQAIEKTQGNVDFKVDQDTPYGQYTPSKSKLDRAASVRGRPGMHELTRARISGHYIEAEMDGGVGRDVMEFLVKGDAGVVAYRCMATKVTFVYPFTTAVGDSKGQKQRVAAISQELGWYAPDIQSSMDSDDDAGYPP</sequence>
<dbReference type="PANTHER" id="PTHR36783">
    <property type="entry name" value="THYLAKOID LUMENAL 17.9 KDA PROTEIN, CHLOROPLASTIC"/>
    <property type="match status" value="1"/>
</dbReference>